<sequence>MTAYILLAREVTHGSSAGNCPTATRLGAGHGSMTGSVASEIPDLRGRVFIVTGGSSGIGYATVQHLVRRGGRVYMAARNEEKARTAIDHLEPEPGVEEVCFLKLDLSDPREARKAALEFISKERRLDVLSRAVRTRRLTKDTGKLDALYSHISPFVFTMSLLPLLEETAKHSQSDVRVVNVSSDGIMFLKRGIRFRNLDDFNDEHNGEFAPDLARYSNILFTMALQKRLDTRNVPILALALNPGLVCTDGVLNDVRSQPPIISHIFTMVIRALWAAPSRGALTSIFAATAPVVRDQPQLYGGAYLQPPGKLGRPPNADARSLELAEELWDTTERLLRDIGVEIEGGIAGDPVLRA</sequence>
<dbReference type="GeneID" id="36321855"/>
<protein>
    <recommendedName>
        <fullName evidence="6">Ketoreductase (KR) domain-containing protein</fullName>
    </recommendedName>
</protein>
<dbReference type="PRINTS" id="PR00081">
    <property type="entry name" value="GDHRDH"/>
</dbReference>
<dbReference type="RefSeq" id="XP_024340144.1">
    <property type="nucleotide sequence ID" value="XM_024476904.1"/>
</dbReference>
<dbReference type="STRING" id="670580.A0A1X6N4A0"/>
<dbReference type="SUPFAM" id="SSF51735">
    <property type="entry name" value="NAD(P)-binding Rossmann-fold domains"/>
    <property type="match status" value="1"/>
</dbReference>
<dbReference type="InterPro" id="IPR002347">
    <property type="entry name" value="SDR_fam"/>
</dbReference>
<dbReference type="AlphaFoldDB" id="A0A1X6N4A0"/>
<evidence type="ECO:0000256" key="1">
    <source>
        <dbReference type="ARBA" id="ARBA00006484"/>
    </source>
</evidence>
<evidence type="ECO:0000256" key="2">
    <source>
        <dbReference type="ARBA" id="ARBA00022857"/>
    </source>
</evidence>
<organism evidence="4 5">
    <name type="scientific">Postia placenta MAD-698-R-SB12</name>
    <dbReference type="NCBI Taxonomy" id="670580"/>
    <lineage>
        <taxon>Eukaryota</taxon>
        <taxon>Fungi</taxon>
        <taxon>Dikarya</taxon>
        <taxon>Basidiomycota</taxon>
        <taxon>Agaricomycotina</taxon>
        <taxon>Agaricomycetes</taxon>
        <taxon>Polyporales</taxon>
        <taxon>Adustoporiaceae</taxon>
        <taxon>Rhodonia</taxon>
    </lineage>
</organism>
<keyword evidence="2" id="KW-0521">NADP</keyword>
<name>A0A1X6N4A0_9APHY</name>
<dbReference type="EMBL" id="KZ110595">
    <property type="protein sequence ID" value="OSX63350.1"/>
    <property type="molecule type" value="Genomic_DNA"/>
</dbReference>
<evidence type="ECO:0008006" key="6">
    <source>
        <dbReference type="Google" id="ProtNLM"/>
    </source>
</evidence>
<gene>
    <name evidence="4" type="ORF">POSPLADRAFT_1033007</name>
</gene>
<comment type="similarity">
    <text evidence="1">Belongs to the short-chain dehydrogenases/reductases (SDR) family.</text>
</comment>
<dbReference type="Proteomes" id="UP000194127">
    <property type="component" value="Unassembled WGS sequence"/>
</dbReference>
<evidence type="ECO:0000313" key="5">
    <source>
        <dbReference type="Proteomes" id="UP000194127"/>
    </source>
</evidence>
<proteinExistence type="inferred from homology"/>
<dbReference type="GO" id="GO:0016491">
    <property type="term" value="F:oxidoreductase activity"/>
    <property type="evidence" value="ECO:0007669"/>
    <property type="project" value="UniProtKB-KW"/>
</dbReference>
<evidence type="ECO:0000256" key="3">
    <source>
        <dbReference type="ARBA" id="ARBA00023002"/>
    </source>
</evidence>
<dbReference type="Gene3D" id="3.40.50.720">
    <property type="entry name" value="NAD(P)-binding Rossmann-like Domain"/>
    <property type="match status" value="1"/>
</dbReference>
<accession>A0A1X6N4A0</accession>
<keyword evidence="3" id="KW-0560">Oxidoreductase</keyword>
<evidence type="ECO:0000313" key="4">
    <source>
        <dbReference type="EMBL" id="OSX63350.1"/>
    </source>
</evidence>
<dbReference type="Pfam" id="PF00106">
    <property type="entry name" value="adh_short"/>
    <property type="match status" value="1"/>
</dbReference>
<dbReference type="InterPro" id="IPR036291">
    <property type="entry name" value="NAD(P)-bd_dom_sf"/>
</dbReference>
<dbReference type="PANTHER" id="PTHR24320">
    <property type="entry name" value="RETINOL DEHYDROGENASE"/>
    <property type="match status" value="1"/>
</dbReference>
<dbReference type="OrthoDB" id="191139at2759"/>
<reference evidence="4 5" key="1">
    <citation type="submission" date="2017-04" db="EMBL/GenBank/DDBJ databases">
        <title>Genome Sequence of the Model Brown-Rot Fungus Postia placenta SB12.</title>
        <authorList>
            <consortium name="DOE Joint Genome Institute"/>
            <person name="Gaskell J."/>
            <person name="Kersten P."/>
            <person name="Larrondo L.F."/>
            <person name="Canessa P."/>
            <person name="Martinez D."/>
            <person name="Hibbett D."/>
            <person name="Schmoll M."/>
            <person name="Kubicek C.P."/>
            <person name="Martinez A.T."/>
            <person name="Yadav J."/>
            <person name="Master E."/>
            <person name="Magnuson J.K."/>
            <person name="James T."/>
            <person name="Yaver D."/>
            <person name="Berka R."/>
            <person name="Labutti K."/>
            <person name="Lipzen A."/>
            <person name="Aerts A."/>
            <person name="Barry K."/>
            <person name="Henrissat B."/>
            <person name="Blanchette R."/>
            <person name="Grigoriev I."/>
            <person name="Cullen D."/>
        </authorList>
    </citation>
    <scope>NUCLEOTIDE SEQUENCE [LARGE SCALE GENOMIC DNA]</scope>
    <source>
        <strain evidence="4 5">MAD-698-R-SB12</strain>
    </source>
</reference>
<keyword evidence="5" id="KW-1185">Reference proteome</keyword>
<dbReference type="PANTHER" id="PTHR24320:SF282">
    <property type="entry name" value="WW DOMAIN-CONTAINING OXIDOREDUCTASE"/>
    <property type="match status" value="1"/>
</dbReference>